<protein>
    <submittedName>
        <fullName evidence="2">Predicted protein</fullName>
    </submittedName>
</protein>
<dbReference type="RefSeq" id="XP_001883874.1">
    <property type="nucleotide sequence ID" value="XM_001883839.1"/>
</dbReference>
<dbReference type="Proteomes" id="UP000001194">
    <property type="component" value="Unassembled WGS sequence"/>
</dbReference>
<dbReference type="GeneID" id="6079491"/>
<name>B0DIZ1_LACBS</name>
<dbReference type="InParanoid" id="B0DIZ1"/>
<evidence type="ECO:0000313" key="3">
    <source>
        <dbReference type="Proteomes" id="UP000001194"/>
    </source>
</evidence>
<reference evidence="2 3" key="1">
    <citation type="journal article" date="2008" name="Nature">
        <title>The genome of Laccaria bicolor provides insights into mycorrhizal symbiosis.</title>
        <authorList>
            <person name="Martin F."/>
            <person name="Aerts A."/>
            <person name="Ahren D."/>
            <person name="Brun A."/>
            <person name="Danchin E.G.J."/>
            <person name="Duchaussoy F."/>
            <person name="Gibon J."/>
            <person name="Kohler A."/>
            <person name="Lindquist E."/>
            <person name="Pereda V."/>
            <person name="Salamov A."/>
            <person name="Shapiro H.J."/>
            <person name="Wuyts J."/>
            <person name="Blaudez D."/>
            <person name="Buee M."/>
            <person name="Brokstein P."/>
            <person name="Canbaeck B."/>
            <person name="Cohen D."/>
            <person name="Courty P.E."/>
            <person name="Coutinho P.M."/>
            <person name="Delaruelle C."/>
            <person name="Detter J.C."/>
            <person name="Deveau A."/>
            <person name="DiFazio S."/>
            <person name="Duplessis S."/>
            <person name="Fraissinet-Tachet L."/>
            <person name="Lucic E."/>
            <person name="Frey-Klett P."/>
            <person name="Fourrey C."/>
            <person name="Feussner I."/>
            <person name="Gay G."/>
            <person name="Grimwood J."/>
            <person name="Hoegger P.J."/>
            <person name="Jain P."/>
            <person name="Kilaru S."/>
            <person name="Labbe J."/>
            <person name="Lin Y.C."/>
            <person name="Legue V."/>
            <person name="Le Tacon F."/>
            <person name="Marmeisse R."/>
            <person name="Melayah D."/>
            <person name="Montanini B."/>
            <person name="Muratet M."/>
            <person name="Nehls U."/>
            <person name="Niculita-Hirzel H."/>
            <person name="Oudot-Le Secq M.P."/>
            <person name="Peter M."/>
            <person name="Quesneville H."/>
            <person name="Rajashekar B."/>
            <person name="Reich M."/>
            <person name="Rouhier N."/>
            <person name="Schmutz J."/>
            <person name="Yin T."/>
            <person name="Chalot M."/>
            <person name="Henrissat B."/>
            <person name="Kuees U."/>
            <person name="Lucas S."/>
            <person name="Van de Peer Y."/>
            <person name="Podila G.K."/>
            <person name="Polle A."/>
            <person name="Pukkila P.J."/>
            <person name="Richardson P.M."/>
            <person name="Rouze P."/>
            <person name="Sanders I.R."/>
            <person name="Stajich J.E."/>
            <person name="Tunlid A."/>
            <person name="Tuskan G."/>
            <person name="Grigoriev I.V."/>
        </authorList>
    </citation>
    <scope>NUCLEOTIDE SEQUENCE [LARGE SCALE GENOMIC DNA]</scope>
    <source>
        <strain evidence="3">S238N-H82 / ATCC MYA-4686</strain>
    </source>
</reference>
<dbReference type="EMBL" id="DS547113">
    <property type="protein sequence ID" value="EDR05316.1"/>
    <property type="molecule type" value="Genomic_DNA"/>
</dbReference>
<evidence type="ECO:0000256" key="1">
    <source>
        <dbReference type="SAM" id="MobiDB-lite"/>
    </source>
</evidence>
<accession>B0DIZ1</accession>
<dbReference type="KEGG" id="lbc:LACBIDRAFT_294855"/>
<keyword evidence="3" id="KW-1185">Reference proteome</keyword>
<organism evidence="3">
    <name type="scientific">Laccaria bicolor (strain S238N-H82 / ATCC MYA-4686)</name>
    <name type="common">Bicoloured deceiver</name>
    <name type="synonym">Laccaria laccata var. bicolor</name>
    <dbReference type="NCBI Taxonomy" id="486041"/>
    <lineage>
        <taxon>Eukaryota</taxon>
        <taxon>Fungi</taxon>
        <taxon>Dikarya</taxon>
        <taxon>Basidiomycota</taxon>
        <taxon>Agaricomycotina</taxon>
        <taxon>Agaricomycetes</taxon>
        <taxon>Agaricomycetidae</taxon>
        <taxon>Agaricales</taxon>
        <taxon>Agaricineae</taxon>
        <taxon>Hydnangiaceae</taxon>
        <taxon>Laccaria</taxon>
    </lineage>
</organism>
<feature type="region of interest" description="Disordered" evidence="1">
    <location>
        <begin position="306"/>
        <end position="333"/>
    </location>
</feature>
<gene>
    <name evidence="2" type="ORF">LACBIDRAFT_294855</name>
</gene>
<dbReference type="OrthoDB" id="3004391at2759"/>
<sequence>MDNAMDDTKNTNVLKKPKAPKQPRPPLTLGDMGEVPALMNTGDPRSGKRVRLTVLAFPFPPERQDEWADRHKFALDMNQDNRQFQTIMEVRSRLPRTCRLGLVPYNGKRNVGCTAIIVTSNATLVELERGTDLELIRAVQKVLGTRKPPYWVRPVPQCPLYKFLCDFIHEVEISWETFSVSTIPPVSCNCVPQPASFGAGAGSSPPLCFVHPPPSLFDVVMASNSFNNLVNPLFRHRWLFSTFPLPPCIIFISYPVSASPQDTECKFKPATVDVVDGDVCGERGVKKELTNTRKHAEKAERLLQALTDASSSSPSFESSAKRVQRAEIARDEAESRRRAVLENWMQLNRWLQMVDLRNQEARRLGGFMTLGFIGTPLQGTSSMAPPPPPTSQPPRRHATRTPFPALPPPTTSSSTTTTSRRARTPSLESKYTHPPSKRSCGNGEPGMSYSDLNRDHMLDSPWPAPSESLEGALTLRALVANLFGNSVGNALSFSDSDLVSTNAEPDDISNSLISGISAALSDASPLEREAVEKYNWKLLVPVYVENVYALGEFISPADIGLDVPAVYIRVISSGVNSGLDHWKIALPHLLVHEYEFEDQLVLEQIRGQI</sequence>
<feature type="compositionally biased region" description="Basic and acidic residues" evidence="1">
    <location>
        <begin position="324"/>
        <end position="333"/>
    </location>
</feature>
<proteinExistence type="predicted"/>
<dbReference type="AlphaFoldDB" id="B0DIZ1"/>
<evidence type="ECO:0000313" key="2">
    <source>
        <dbReference type="EMBL" id="EDR05316.1"/>
    </source>
</evidence>
<feature type="region of interest" description="Disordered" evidence="1">
    <location>
        <begin position="1"/>
        <end position="35"/>
    </location>
</feature>
<dbReference type="HOGENOM" id="CLU_448386_0_0_1"/>
<feature type="region of interest" description="Disordered" evidence="1">
    <location>
        <begin position="376"/>
        <end position="456"/>
    </location>
</feature>